<feature type="coiled-coil region" evidence="1">
    <location>
        <begin position="9"/>
        <end position="43"/>
    </location>
</feature>
<evidence type="ECO:0000313" key="3">
    <source>
        <dbReference type="EMBL" id="MBH8596118.1"/>
    </source>
</evidence>
<keyword evidence="4" id="KW-1185">Reference proteome</keyword>
<dbReference type="Proteomes" id="UP000633619">
    <property type="component" value="Unassembled WGS sequence"/>
</dbReference>
<evidence type="ECO:0000256" key="2">
    <source>
        <dbReference type="SAM" id="MobiDB-lite"/>
    </source>
</evidence>
<keyword evidence="1" id="KW-0175">Coiled coil</keyword>
<sequence>MVCMYQHPLDWMDQRLKYLEQEIRRLQQENRQLKEAIEQLKPVHIEKIEYKIHELHVETLSGTLNIGLTANGEDVGVGEIIEKMVDNHSSQIVVEDEEDKQEPAESSS</sequence>
<evidence type="ECO:0000256" key="1">
    <source>
        <dbReference type="SAM" id="Coils"/>
    </source>
</evidence>
<proteinExistence type="predicted"/>
<accession>A0A8I1AHL1</accession>
<organism evidence="3 4">
    <name type="scientific">Thermoactinomyces intermedius</name>
    <dbReference type="NCBI Taxonomy" id="2024"/>
    <lineage>
        <taxon>Bacteria</taxon>
        <taxon>Bacillati</taxon>
        <taxon>Bacillota</taxon>
        <taxon>Bacilli</taxon>
        <taxon>Bacillales</taxon>
        <taxon>Thermoactinomycetaceae</taxon>
        <taxon>Thermoactinomyces</taxon>
    </lineage>
</organism>
<reference evidence="3 4" key="1">
    <citation type="submission" date="2020-12" db="EMBL/GenBank/DDBJ databases">
        <title>WGS of Thermoactinomyces spp.</title>
        <authorList>
            <person name="Cheng K."/>
        </authorList>
    </citation>
    <scope>NUCLEOTIDE SEQUENCE [LARGE SCALE GENOMIC DNA]</scope>
    <source>
        <strain evidence="4">CICC 10671\DSM 43846</strain>
    </source>
</reference>
<evidence type="ECO:0000313" key="4">
    <source>
        <dbReference type="Proteomes" id="UP000633619"/>
    </source>
</evidence>
<dbReference type="AlphaFoldDB" id="A0A8I1AHL1"/>
<dbReference type="InterPro" id="IPR019673">
    <property type="entry name" value="Spore_germination_GerPC"/>
</dbReference>
<evidence type="ECO:0008006" key="5">
    <source>
        <dbReference type="Google" id="ProtNLM"/>
    </source>
</evidence>
<gene>
    <name evidence="3" type="ORF">I8U20_12485</name>
</gene>
<protein>
    <recommendedName>
        <fullName evidence="5">Spore germination protein GerPC</fullName>
    </recommendedName>
</protein>
<name>A0A8I1AHL1_THEIN</name>
<dbReference type="EMBL" id="JAECVW010000010">
    <property type="protein sequence ID" value="MBH8596118.1"/>
    <property type="molecule type" value="Genomic_DNA"/>
</dbReference>
<comment type="caution">
    <text evidence="3">The sequence shown here is derived from an EMBL/GenBank/DDBJ whole genome shotgun (WGS) entry which is preliminary data.</text>
</comment>
<dbReference type="Pfam" id="PF10737">
    <property type="entry name" value="GerPC"/>
    <property type="match status" value="1"/>
</dbReference>
<feature type="region of interest" description="Disordered" evidence="2">
    <location>
        <begin position="88"/>
        <end position="108"/>
    </location>
</feature>